<evidence type="ECO:0000313" key="2">
    <source>
        <dbReference type="Proteomes" id="UP000054498"/>
    </source>
</evidence>
<dbReference type="KEGG" id="mng:MNEG_1576"/>
<gene>
    <name evidence="1" type="ORF">MNEG_1576</name>
</gene>
<dbReference type="RefSeq" id="XP_013905395.1">
    <property type="nucleotide sequence ID" value="XM_014049941.1"/>
</dbReference>
<accession>A0A0D2NPM3</accession>
<dbReference type="Proteomes" id="UP000054498">
    <property type="component" value="Unassembled WGS sequence"/>
</dbReference>
<dbReference type="SUPFAM" id="SSF53474">
    <property type="entry name" value="alpha/beta-Hydrolases"/>
    <property type="match status" value="1"/>
</dbReference>
<proteinExistence type="predicted"/>
<dbReference type="GeneID" id="25733453"/>
<protein>
    <submittedName>
        <fullName evidence="1">Uncharacterized protein</fullName>
    </submittedName>
</protein>
<organism evidence="1 2">
    <name type="scientific">Monoraphidium neglectum</name>
    <dbReference type="NCBI Taxonomy" id="145388"/>
    <lineage>
        <taxon>Eukaryota</taxon>
        <taxon>Viridiplantae</taxon>
        <taxon>Chlorophyta</taxon>
        <taxon>core chlorophytes</taxon>
        <taxon>Chlorophyceae</taxon>
        <taxon>CS clade</taxon>
        <taxon>Sphaeropleales</taxon>
        <taxon>Selenastraceae</taxon>
        <taxon>Monoraphidium</taxon>
    </lineage>
</organism>
<sequence>MAAQASVLNPQARSELQSVLDFEARTSRLAYADIYLPPGVPSLAEARDLNAVVFGHGFSQDPENYITIRDQLLGAGWVVVAPTTGVLDVLGRQVGYEASARASSARSKLPVKLQAALIIDLLRTAQLLHGGPGADEACSRMMAKGQARAHERPPAPMLFLGHSLGGACSILAAAKLQSDKIRGVVLLSAQVSMMQQSPVNDDIWLLDGNKRSTEAALKFFQDEFPRDTPLIIVSPDRDVLAPRPTLECLFTVAAQARKDEQLALFEIKGDHTGYEDRLDLPTDFTFQGARVPLPALLQAAVKGALSAINLLAIPLAEKVLLGEAARKQKEVTAQVLQQIIDPIFNYKDINDSLVVQTSQDPDLQYQTKFTVKQEEYDHLKEAIARNVERNPPLELLLGGYAVAQAAASTLAARLLVQSTELTTYLGLTFALAYENALLVAGRYIAGPLNDPSRAAAPPSGPAQAEAARQAAEARARMDALRDLSEWRFLAHSGAPLAIVAGLNLAGRAGVGWAADPVCEGLVGLSVLGVVGISSVRNTAFLTIAPRWARGILRFAYDRGTLDFTKVVPVLLTNLALIVLGVQAAGQDAAAWPFAVGPVLSLLLNAWPSAKDGEVIDPHNKRLPQFVTGNAGELVLFASMVATEYLLRGR</sequence>
<dbReference type="EMBL" id="KK100380">
    <property type="protein sequence ID" value="KIZ06376.1"/>
    <property type="molecule type" value="Genomic_DNA"/>
</dbReference>
<dbReference type="InterPro" id="IPR029058">
    <property type="entry name" value="AB_hydrolase_fold"/>
</dbReference>
<keyword evidence="2" id="KW-1185">Reference proteome</keyword>
<dbReference type="AlphaFoldDB" id="A0A0D2NPM3"/>
<dbReference type="OrthoDB" id="2498029at2759"/>
<evidence type="ECO:0000313" key="1">
    <source>
        <dbReference type="EMBL" id="KIZ06376.1"/>
    </source>
</evidence>
<name>A0A0D2NPM3_9CHLO</name>
<reference evidence="1 2" key="1">
    <citation type="journal article" date="2013" name="BMC Genomics">
        <title>Reconstruction of the lipid metabolism for the microalga Monoraphidium neglectum from its genome sequence reveals characteristics suitable for biofuel production.</title>
        <authorList>
            <person name="Bogen C."/>
            <person name="Al-Dilaimi A."/>
            <person name="Albersmeier A."/>
            <person name="Wichmann J."/>
            <person name="Grundmann M."/>
            <person name="Rupp O."/>
            <person name="Lauersen K.J."/>
            <person name="Blifernez-Klassen O."/>
            <person name="Kalinowski J."/>
            <person name="Goesmann A."/>
            <person name="Mussgnug J.H."/>
            <person name="Kruse O."/>
        </authorList>
    </citation>
    <scope>NUCLEOTIDE SEQUENCE [LARGE SCALE GENOMIC DNA]</scope>
    <source>
        <strain evidence="1 2">SAG 48.87</strain>
    </source>
</reference>
<dbReference type="Gene3D" id="3.40.50.1820">
    <property type="entry name" value="alpha/beta hydrolase"/>
    <property type="match status" value="1"/>
</dbReference>